<accession>A0A1S3HUJ1</accession>
<dbReference type="PROSITE" id="PS50835">
    <property type="entry name" value="IG_LIKE"/>
    <property type="match status" value="3"/>
</dbReference>
<dbReference type="SUPFAM" id="SSF48726">
    <property type="entry name" value="Immunoglobulin"/>
    <property type="match status" value="3"/>
</dbReference>
<keyword evidence="1 6" id="KW-0732">Signal</keyword>
<dbReference type="Proteomes" id="UP000085678">
    <property type="component" value="Unplaced"/>
</dbReference>
<keyword evidence="8" id="KW-1185">Reference proteome</keyword>
<keyword evidence="2" id="KW-0677">Repeat</keyword>
<dbReference type="GO" id="GO:0043005">
    <property type="term" value="C:neuron projection"/>
    <property type="evidence" value="ECO:0007669"/>
    <property type="project" value="TreeGrafter"/>
</dbReference>
<feature type="transmembrane region" description="Helical" evidence="5">
    <location>
        <begin position="341"/>
        <end position="364"/>
    </location>
</feature>
<feature type="domain" description="Ig-like" evidence="7">
    <location>
        <begin position="135"/>
        <end position="221"/>
    </location>
</feature>
<keyword evidence="3" id="KW-1015">Disulfide bond</keyword>
<dbReference type="Gene3D" id="2.60.40.10">
    <property type="entry name" value="Immunoglobulins"/>
    <property type="match status" value="3"/>
</dbReference>
<evidence type="ECO:0000313" key="8">
    <source>
        <dbReference type="Proteomes" id="UP000085678"/>
    </source>
</evidence>
<dbReference type="RefSeq" id="XP_013389211.1">
    <property type="nucleotide sequence ID" value="XM_013533757.2"/>
</dbReference>
<dbReference type="InterPro" id="IPR013783">
    <property type="entry name" value="Ig-like_fold"/>
</dbReference>
<evidence type="ECO:0000256" key="4">
    <source>
        <dbReference type="ARBA" id="ARBA00023319"/>
    </source>
</evidence>
<evidence type="ECO:0000256" key="1">
    <source>
        <dbReference type="ARBA" id="ARBA00022729"/>
    </source>
</evidence>
<evidence type="ECO:0000256" key="3">
    <source>
        <dbReference type="ARBA" id="ARBA00023157"/>
    </source>
</evidence>
<keyword evidence="5" id="KW-0812">Transmembrane</keyword>
<dbReference type="InterPro" id="IPR013098">
    <property type="entry name" value="Ig_I-set"/>
</dbReference>
<dbReference type="InterPro" id="IPR003598">
    <property type="entry name" value="Ig_sub2"/>
</dbReference>
<evidence type="ECO:0000313" key="9">
    <source>
        <dbReference type="RefSeq" id="XP_013389210.1"/>
    </source>
</evidence>
<dbReference type="GeneID" id="106157949"/>
<dbReference type="PANTHER" id="PTHR12231:SF253">
    <property type="entry name" value="DPR-INTERACTING PROTEIN ETA, ISOFORM B-RELATED"/>
    <property type="match status" value="1"/>
</dbReference>
<organism evidence="10">
    <name type="scientific">Lingula anatina</name>
    <name type="common">Brachiopod</name>
    <name type="synonym">Lingula unguis</name>
    <dbReference type="NCBI Taxonomy" id="7574"/>
    <lineage>
        <taxon>Eukaryota</taxon>
        <taxon>Metazoa</taxon>
        <taxon>Spiralia</taxon>
        <taxon>Lophotrochozoa</taxon>
        <taxon>Brachiopoda</taxon>
        <taxon>Linguliformea</taxon>
        <taxon>Lingulata</taxon>
        <taxon>Lingulida</taxon>
        <taxon>Linguloidea</taxon>
        <taxon>Lingulidae</taxon>
        <taxon>Lingula</taxon>
    </lineage>
</organism>
<feature type="signal peptide" evidence="6">
    <location>
        <begin position="1"/>
        <end position="19"/>
    </location>
</feature>
<protein>
    <submittedName>
        <fullName evidence="9">Lachesin-like isoform X1</fullName>
    </submittedName>
    <submittedName>
        <fullName evidence="10">Lachesin-like isoform X2</fullName>
    </submittedName>
</protein>
<reference evidence="10" key="1">
    <citation type="submission" date="2023-09" db="UniProtKB">
        <authorList>
            <consortium name="RefSeq"/>
        </authorList>
    </citation>
    <scope>IDENTIFICATION</scope>
    <source>
        <tissue evidence="9 10">Gonads</tissue>
    </source>
</reference>
<feature type="domain" description="Ig-like" evidence="7">
    <location>
        <begin position="23"/>
        <end position="124"/>
    </location>
</feature>
<dbReference type="PANTHER" id="PTHR12231">
    <property type="entry name" value="CTX-RELATED TYPE I TRANSMEMBRANE PROTEIN"/>
    <property type="match status" value="1"/>
</dbReference>
<gene>
    <name evidence="9 10" type="primary">LOC106157949</name>
</gene>
<dbReference type="InterPro" id="IPR003599">
    <property type="entry name" value="Ig_sub"/>
</dbReference>
<dbReference type="InterPro" id="IPR007110">
    <property type="entry name" value="Ig-like_dom"/>
</dbReference>
<dbReference type="STRING" id="7574.A0A1S3HUJ1"/>
<dbReference type="Pfam" id="PF00047">
    <property type="entry name" value="ig"/>
    <property type="match status" value="1"/>
</dbReference>
<keyword evidence="5" id="KW-1133">Transmembrane helix</keyword>
<dbReference type="InterPro" id="IPR051170">
    <property type="entry name" value="Neural/epithelial_adhesion"/>
</dbReference>
<feature type="chain" id="PRO_5014545776" evidence="6">
    <location>
        <begin position="20"/>
        <end position="367"/>
    </location>
</feature>
<dbReference type="InterPro" id="IPR013151">
    <property type="entry name" value="Immunoglobulin_dom"/>
</dbReference>
<keyword evidence="5" id="KW-0472">Membrane</keyword>
<sequence>MASDIVGIVFLAYLATVSAQTDPKVYLNFMEPFNRPETLITHVPVVSLNCTVEDMPKQSSVSYEKIQNGTKVPISFDTTVYDKTKYQIEKKEPSTWILDVRNIKETDEGDYRCYIYVTQKTQIFASKRMIVYDAPKILKMQTTQVAQVDEDKHTSLLCKASGSPAPEIKWERVGGGMMPGGGEEYIGEKLDIRSAKAEDMGLFRCEATNRVGVATTEVQLIVDFTPVLSSPYLNRENEHVALQKKGHKISILCFILANPNVESGDVVWSFSKLKDSGSQDLTSGDYRFLQRANSEATAKYVINSVSADDYGYYTCSVSNNKGSSSLTIKLEETNTAQPDQIAGAVSGATTLSGFVSVLLLLLFWSLS</sequence>
<evidence type="ECO:0000259" key="7">
    <source>
        <dbReference type="PROSITE" id="PS50835"/>
    </source>
</evidence>
<dbReference type="KEGG" id="lak:106157949"/>
<dbReference type="RefSeq" id="XP_013389210.1">
    <property type="nucleotide sequence ID" value="XM_013533756.1"/>
</dbReference>
<dbReference type="SMART" id="SM00408">
    <property type="entry name" value="IGc2"/>
    <property type="match status" value="2"/>
</dbReference>
<dbReference type="Pfam" id="PF07679">
    <property type="entry name" value="I-set"/>
    <property type="match status" value="1"/>
</dbReference>
<dbReference type="CDD" id="cd00096">
    <property type="entry name" value="Ig"/>
    <property type="match status" value="1"/>
</dbReference>
<dbReference type="AlphaFoldDB" id="A0A1S3HUJ1"/>
<dbReference type="SMART" id="SM00409">
    <property type="entry name" value="IG"/>
    <property type="match status" value="3"/>
</dbReference>
<name>A0A1S3HUJ1_LINAN</name>
<feature type="domain" description="Ig-like" evidence="7">
    <location>
        <begin position="231"/>
        <end position="331"/>
    </location>
</feature>
<keyword evidence="4" id="KW-0393">Immunoglobulin domain</keyword>
<proteinExistence type="predicted"/>
<evidence type="ECO:0000313" key="10">
    <source>
        <dbReference type="RefSeq" id="XP_013389211.1"/>
    </source>
</evidence>
<dbReference type="InterPro" id="IPR036179">
    <property type="entry name" value="Ig-like_dom_sf"/>
</dbReference>
<dbReference type="OrthoDB" id="10010359at2759"/>
<evidence type="ECO:0000256" key="5">
    <source>
        <dbReference type="SAM" id="Phobius"/>
    </source>
</evidence>
<evidence type="ECO:0000256" key="2">
    <source>
        <dbReference type="ARBA" id="ARBA00022737"/>
    </source>
</evidence>
<evidence type="ECO:0000256" key="6">
    <source>
        <dbReference type="SAM" id="SignalP"/>
    </source>
</evidence>